<evidence type="ECO:0000256" key="7">
    <source>
        <dbReference type="SAM" id="Phobius"/>
    </source>
</evidence>
<evidence type="ECO:0000256" key="5">
    <source>
        <dbReference type="ARBA" id="ARBA00023136"/>
    </source>
</evidence>
<dbReference type="Pfam" id="PF04505">
    <property type="entry name" value="CD225"/>
    <property type="match status" value="1"/>
</dbReference>
<dbReference type="GO" id="GO:0016020">
    <property type="term" value="C:membrane"/>
    <property type="evidence" value="ECO:0007669"/>
    <property type="project" value="UniProtKB-SubCell"/>
</dbReference>
<feature type="compositionally biased region" description="Polar residues" evidence="6">
    <location>
        <begin position="111"/>
        <end position="123"/>
    </location>
</feature>
<evidence type="ECO:0000313" key="8">
    <source>
        <dbReference type="EMBL" id="KAK3715809.1"/>
    </source>
</evidence>
<comment type="caution">
    <text evidence="8">The sequence shown here is derived from an EMBL/GenBank/DDBJ whole genome shotgun (WGS) entry which is preliminary data.</text>
</comment>
<dbReference type="AlphaFoldDB" id="A0AAE0XW11"/>
<comment type="subcellular location">
    <subcellularLocation>
        <location evidence="1">Membrane</location>
    </subcellularLocation>
</comment>
<dbReference type="InterPro" id="IPR007593">
    <property type="entry name" value="CD225/Dispanin_fam"/>
</dbReference>
<evidence type="ECO:0000256" key="6">
    <source>
        <dbReference type="SAM" id="MobiDB-lite"/>
    </source>
</evidence>
<keyword evidence="3 7" id="KW-0812">Transmembrane</keyword>
<name>A0AAE0XW11_9GAST</name>
<evidence type="ECO:0000256" key="3">
    <source>
        <dbReference type="ARBA" id="ARBA00022692"/>
    </source>
</evidence>
<dbReference type="Proteomes" id="UP001283361">
    <property type="component" value="Unassembled WGS sequence"/>
</dbReference>
<evidence type="ECO:0000256" key="2">
    <source>
        <dbReference type="ARBA" id="ARBA00006843"/>
    </source>
</evidence>
<feature type="region of interest" description="Disordered" evidence="6">
    <location>
        <begin position="101"/>
        <end position="130"/>
    </location>
</feature>
<accession>A0AAE0XW11</accession>
<keyword evidence="4 7" id="KW-1133">Transmembrane helix</keyword>
<dbReference type="EMBL" id="JAWDGP010007490">
    <property type="protein sequence ID" value="KAK3715809.1"/>
    <property type="molecule type" value="Genomic_DNA"/>
</dbReference>
<keyword evidence="5 7" id="KW-0472">Membrane</keyword>
<keyword evidence="9" id="KW-1185">Reference proteome</keyword>
<feature type="transmembrane region" description="Helical" evidence="7">
    <location>
        <begin position="199"/>
        <end position="224"/>
    </location>
</feature>
<reference evidence="8" key="1">
    <citation type="journal article" date="2023" name="G3 (Bethesda)">
        <title>A reference genome for the long-term kleptoplast-retaining sea slug Elysia crispata morphotype clarki.</title>
        <authorList>
            <person name="Eastman K.E."/>
            <person name="Pendleton A.L."/>
            <person name="Shaikh M.A."/>
            <person name="Suttiyut T."/>
            <person name="Ogas R."/>
            <person name="Tomko P."/>
            <person name="Gavelis G."/>
            <person name="Widhalm J.R."/>
            <person name="Wisecaver J.H."/>
        </authorList>
    </citation>
    <scope>NUCLEOTIDE SEQUENCE</scope>
    <source>
        <strain evidence="8">ECLA1</strain>
    </source>
</reference>
<organism evidence="8 9">
    <name type="scientific">Elysia crispata</name>
    <name type="common">lettuce slug</name>
    <dbReference type="NCBI Taxonomy" id="231223"/>
    <lineage>
        <taxon>Eukaryota</taxon>
        <taxon>Metazoa</taxon>
        <taxon>Spiralia</taxon>
        <taxon>Lophotrochozoa</taxon>
        <taxon>Mollusca</taxon>
        <taxon>Gastropoda</taxon>
        <taxon>Heterobranchia</taxon>
        <taxon>Euthyneura</taxon>
        <taxon>Panpulmonata</taxon>
        <taxon>Sacoglossa</taxon>
        <taxon>Placobranchoidea</taxon>
        <taxon>Plakobranchidae</taxon>
        <taxon>Elysia</taxon>
    </lineage>
</organism>
<feature type="transmembrane region" description="Helical" evidence="7">
    <location>
        <begin position="252"/>
        <end position="271"/>
    </location>
</feature>
<evidence type="ECO:0000256" key="4">
    <source>
        <dbReference type="ARBA" id="ARBA00022989"/>
    </source>
</evidence>
<proteinExistence type="inferred from homology"/>
<comment type="similarity">
    <text evidence="2">Belongs to the CD225/Dispanin family.</text>
</comment>
<evidence type="ECO:0000256" key="1">
    <source>
        <dbReference type="ARBA" id="ARBA00004370"/>
    </source>
</evidence>
<sequence>MAYKDSFGFIHMVEDSDDDDQALDLSNSHLDVDLQPHLSSLETATSINEPSSIADVFGDSELKLPEHNTGTIGASETVSLSNDIHSNSWASSDTVTAMKNVSAGQGEEASPSGTNSVPSSNTAGVHINGSGVEGQLPKTLNVAPVQTNVQVQFSNLKGEVQVVQQSTSTGSDGSYYINTHGVPEQWSEPERPLRKTRVLMLKIFSIIACVVFFPSGIPAAYYAFQINKEFNEGIMRGNIDRAQKFAKRSERLIILSMVLSVVLITLIIALIKRPYSANDHHTSGVAVG</sequence>
<gene>
    <name evidence="8" type="ORF">RRG08_001150</name>
</gene>
<evidence type="ECO:0000313" key="9">
    <source>
        <dbReference type="Proteomes" id="UP001283361"/>
    </source>
</evidence>
<protein>
    <submittedName>
        <fullName evidence="8">Uncharacterized protein</fullName>
    </submittedName>
</protein>